<evidence type="ECO:0000256" key="2">
    <source>
        <dbReference type="ARBA" id="ARBA00012528"/>
    </source>
</evidence>
<dbReference type="InterPro" id="IPR029016">
    <property type="entry name" value="GAF-like_dom_sf"/>
</dbReference>
<dbReference type="InterPro" id="IPR013655">
    <property type="entry name" value="PAS_fold_3"/>
</dbReference>
<dbReference type="InterPro" id="IPR043128">
    <property type="entry name" value="Rev_trsase/Diguanyl_cyclase"/>
</dbReference>
<evidence type="ECO:0000259" key="5">
    <source>
        <dbReference type="PROSITE" id="PS50112"/>
    </source>
</evidence>
<reference evidence="7 8" key="1">
    <citation type="submission" date="2016-10" db="EMBL/GenBank/DDBJ databases">
        <authorList>
            <person name="de Groot N.N."/>
        </authorList>
    </citation>
    <scope>NUCLEOTIDE SEQUENCE [LARGE SCALE GENOMIC DNA]</scope>
    <source>
        <strain evidence="7 8">CGMCC 1.9167</strain>
    </source>
</reference>
<dbReference type="PANTHER" id="PTHR45138">
    <property type="entry name" value="REGULATORY COMPONENTS OF SENSORY TRANSDUCTION SYSTEM"/>
    <property type="match status" value="1"/>
</dbReference>
<dbReference type="AlphaFoldDB" id="A0A1I6I791"/>
<dbReference type="InterPro" id="IPR035965">
    <property type="entry name" value="PAS-like_dom_sf"/>
</dbReference>
<evidence type="ECO:0000259" key="6">
    <source>
        <dbReference type="PROSITE" id="PS50887"/>
    </source>
</evidence>
<dbReference type="InterPro" id="IPR050469">
    <property type="entry name" value="Diguanylate_Cyclase"/>
</dbReference>
<comment type="catalytic activity">
    <reaction evidence="3">
        <text>2 GTP = 3',3'-c-di-GMP + 2 diphosphate</text>
        <dbReference type="Rhea" id="RHEA:24898"/>
        <dbReference type="ChEBI" id="CHEBI:33019"/>
        <dbReference type="ChEBI" id="CHEBI:37565"/>
        <dbReference type="ChEBI" id="CHEBI:58805"/>
        <dbReference type="EC" id="2.7.7.65"/>
    </reaction>
</comment>
<dbReference type="SMART" id="SM00065">
    <property type="entry name" value="GAF"/>
    <property type="match status" value="1"/>
</dbReference>
<dbReference type="InterPro" id="IPR016132">
    <property type="entry name" value="Phyto_chromo_attachment"/>
</dbReference>
<comment type="cofactor">
    <cofactor evidence="1">
        <name>Mg(2+)</name>
        <dbReference type="ChEBI" id="CHEBI:18420"/>
    </cofactor>
</comment>
<feature type="domain" description="GGDEF" evidence="6">
    <location>
        <begin position="362"/>
        <end position="498"/>
    </location>
</feature>
<accession>A0A1I6I791</accession>
<dbReference type="InterPro" id="IPR029787">
    <property type="entry name" value="Nucleotide_cyclase"/>
</dbReference>
<dbReference type="GO" id="GO:0043709">
    <property type="term" value="P:cell adhesion involved in single-species biofilm formation"/>
    <property type="evidence" value="ECO:0007669"/>
    <property type="project" value="TreeGrafter"/>
</dbReference>
<dbReference type="Pfam" id="PF08447">
    <property type="entry name" value="PAS_3"/>
    <property type="match status" value="1"/>
</dbReference>
<evidence type="ECO:0000259" key="4">
    <source>
        <dbReference type="PROSITE" id="PS50046"/>
    </source>
</evidence>
<dbReference type="FunFam" id="3.30.70.270:FF:000001">
    <property type="entry name" value="Diguanylate cyclase domain protein"/>
    <property type="match status" value="1"/>
</dbReference>
<dbReference type="GO" id="GO:0052621">
    <property type="term" value="F:diguanylate cyclase activity"/>
    <property type="evidence" value="ECO:0007669"/>
    <property type="project" value="UniProtKB-EC"/>
</dbReference>
<dbReference type="EC" id="2.7.7.65" evidence="2"/>
<keyword evidence="8" id="KW-1185">Reference proteome</keyword>
<dbReference type="RefSeq" id="WP_092011392.1">
    <property type="nucleotide sequence ID" value="NZ_FOYW01000001.1"/>
</dbReference>
<sequence length="502" mass="56904">MASKSATDNLDFSGLFRELASGVPGVLFCYEISADASTHRIPFISSRVRDLFGVSPDELLRDASELFNIIHPDDHDAVGSSIQQSFQDLAPWQQQARLRLRSGEYRWFEGHSVPRREPGGSTLWFGQFTDIQAHKDLEFGLRKSEAEAEYQLSFQQLMTSLSSDFINSTIGDIDDKVQTFLARIGEFFGVDRVYVYRFSEDLARMTNTHEWCREGVPELKGSQQQVDITGFHWWQAQTKSVLKQNRVVFIEDVSKLPKEAVAERELLEEQGVAAMFCVPILIRGVVEGFFGMDSLTVRSWRKDQSDLLILAANLLSEALERHRLEQELLNQSIRDPLTGIHNRRYLQPRVEEMMSRFQRTGEGFALAMLDIDHFKRVNDTLGHQAGDRVLQEFGRLLQEQFRGTDVAARYGGEEFVVALASASHESARQALLRILERVRAMNVEFKGRTVPVTVSAGLVHVVDLRPGKLSTDAMVTEADRRLYKAKRSGRDCLVDASGKSRL</sequence>
<dbReference type="Proteomes" id="UP000198644">
    <property type="component" value="Unassembled WGS sequence"/>
</dbReference>
<dbReference type="SMART" id="SM00267">
    <property type="entry name" value="GGDEF"/>
    <property type="match status" value="1"/>
</dbReference>
<dbReference type="CDD" id="cd01949">
    <property type="entry name" value="GGDEF"/>
    <property type="match status" value="1"/>
</dbReference>
<dbReference type="Gene3D" id="3.30.450.20">
    <property type="entry name" value="PAS domain"/>
    <property type="match status" value="1"/>
</dbReference>
<dbReference type="Pfam" id="PF00990">
    <property type="entry name" value="GGDEF"/>
    <property type="match status" value="1"/>
</dbReference>
<dbReference type="Pfam" id="PF01590">
    <property type="entry name" value="GAF"/>
    <property type="match status" value="1"/>
</dbReference>
<dbReference type="STRING" id="650891.SAMN05216203_1919"/>
<evidence type="ECO:0000313" key="7">
    <source>
        <dbReference type="EMBL" id="SFR62586.1"/>
    </source>
</evidence>
<dbReference type="Gene3D" id="3.30.450.40">
    <property type="match status" value="1"/>
</dbReference>
<dbReference type="EMBL" id="FOYW01000001">
    <property type="protein sequence ID" value="SFR62586.1"/>
    <property type="molecule type" value="Genomic_DNA"/>
</dbReference>
<dbReference type="SUPFAM" id="SSF55781">
    <property type="entry name" value="GAF domain-like"/>
    <property type="match status" value="1"/>
</dbReference>
<evidence type="ECO:0000313" key="8">
    <source>
        <dbReference type="Proteomes" id="UP000198644"/>
    </source>
</evidence>
<proteinExistence type="predicted"/>
<organism evidence="7 8">
    <name type="scientific">Marinobacter daqiaonensis</name>
    <dbReference type="NCBI Taxonomy" id="650891"/>
    <lineage>
        <taxon>Bacteria</taxon>
        <taxon>Pseudomonadati</taxon>
        <taxon>Pseudomonadota</taxon>
        <taxon>Gammaproteobacteria</taxon>
        <taxon>Pseudomonadales</taxon>
        <taxon>Marinobacteraceae</taxon>
        <taxon>Marinobacter</taxon>
    </lineage>
</organism>
<dbReference type="OrthoDB" id="9813903at2"/>
<dbReference type="PANTHER" id="PTHR45138:SF9">
    <property type="entry name" value="DIGUANYLATE CYCLASE DGCM-RELATED"/>
    <property type="match status" value="1"/>
</dbReference>
<dbReference type="InterPro" id="IPR000014">
    <property type="entry name" value="PAS"/>
</dbReference>
<dbReference type="NCBIfam" id="TIGR00254">
    <property type="entry name" value="GGDEF"/>
    <property type="match status" value="1"/>
</dbReference>
<dbReference type="Gene3D" id="3.30.70.270">
    <property type="match status" value="1"/>
</dbReference>
<dbReference type="NCBIfam" id="TIGR00229">
    <property type="entry name" value="sensory_box"/>
    <property type="match status" value="1"/>
</dbReference>
<gene>
    <name evidence="7" type="ORF">SAMN05216203_1919</name>
</gene>
<dbReference type="PROSITE" id="PS50046">
    <property type="entry name" value="PHYTOCHROME_2"/>
    <property type="match status" value="1"/>
</dbReference>
<dbReference type="PROSITE" id="PS50112">
    <property type="entry name" value="PAS"/>
    <property type="match status" value="1"/>
</dbReference>
<evidence type="ECO:0000256" key="1">
    <source>
        <dbReference type="ARBA" id="ARBA00001946"/>
    </source>
</evidence>
<dbReference type="SUPFAM" id="SSF55785">
    <property type="entry name" value="PYP-like sensor domain (PAS domain)"/>
    <property type="match status" value="1"/>
</dbReference>
<evidence type="ECO:0000256" key="3">
    <source>
        <dbReference type="ARBA" id="ARBA00034247"/>
    </source>
</evidence>
<dbReference type="InterPro" id="IPR003018">
    <property type="entry name" value="GAF"/>
</dbReference>
<feature type="domain" description="PAS" evidence="5">
    <location>
        <begin position="35"/>
        <end position="89"/>
    </location>
</feature>
<dbReference type="InterPro" id="IPR000160">
    <property type="entry name" value="GGDEF_dom"/>
</dbReference>
<protein>
    <recommendedName>
        <fullName evidence="2">diguanylate cyclase</fullName>
        <ecNumber evidence="2">2.7.7.65</ecNumber>
    </recommendedName>
</protein>
<dbReference type="SUPFAM" id="SSF55073">
    <property type="entry name" value="Nucleotide cyclase"/>
    <property type="match status" value="1"/>
</dbReference>
<name>A0A1I6I791_9GAMM</name>
<dbReference type="CDD" id="cd00130">
    <property type="entry name" value="PAS"/>
    <property type="match status" value="1"/>
</dbReference>
<dbReference type="PROSITE" id="PS50887">
    <property type="entry name" value="GGDEF"/>
    <property type="match status" value="1"/>
</dbReference>
<dbReference type="GO" id="GO:1902201">
    <property type="term" value="P:negative regulation of bacterial-type flagellum-dependent cell motility"/>
    <property type="evidence" value="ECO:0007669"/>
    <property type="project" value="TreeGrafter"/>
</dbReference>
<feature type="domain" description="Phytochrome chromophore attachment site" evidence="4">
    <location>
        <begin position="172"/>
        <end position="252"/>
    </location>
</feature>
<dbReference type="GO" id="GO:0005886">
    <property type="term" value="C:plasma membrane"/>
    <property type="evidence" value="ECO:0007669"/>
    <property type="project" value="TreeGrafter"/>
</dbReference>